<evidence type="ECO:0000256" key="2">
    <source>
        <dbReference type="ARBA" id="ARBA00022679"/>
    </source>
</evidence>
<dbReference type="EC" id="2.1.1.204" evidence="4"/>
<feature type="active site" evidence="7">
    <location>
        <position position="77"/>
    </location>
</feature>
<dbReference type="InterPro" id="IPR001525">
    <property type="entry name" value="C5_MeTfrase"/>
</dbReference>
<evidence type="ECO:0000256" key="8">
    <source>
        <dbReference type="RuleBase" id="RU000416"/>
    </source>
</evidence>
<dbReference type="OrthoDB" id="414133at2759"/>
<evidence type="ECO:0000256" key="6">
    <source>
        <dbReference type="ARBA" id="ARBA00042810"/>
    </source>
</evidence>
<name>A0A5E4NHM9_9HEMI</name>
<evidence type="ECO:0000256" key="3">
    <source>
        <dbReference type="ARBA" id="ARBA00022691"/>
    </source>
</evidence>
<dbReference type="InterPro" id="IPR029063">
    <property type="entry name" value="SAM-dependent_MTases_sf"/>
</dbReference>
<evidence type="ECO:0000256" key="7">
    <source>
        <dbReference type="PROSITE-ProRule" id="PRU01016"/>
    </source>
</evidence>
<keyword evidence="1 7" id="KW-0489">Methyltransferase</keyword>
<dbReference type="PROSITE" id="PS00095">
    <property type="entry name" value="C5_MTASE_2"/>
    <property type="match status" value="1"/>
</dbReference>
<dbReference type="GO" id="GO:0005634">
    <property type="term" value="C:nucleus"/>
    <property type="evidence" value="ECO:0007669"/>
    <property type="project" value="TreeGrafter"/>
</dbReference>
<dbReference type="PANTHER" id="PTHR46098:SF1">
    <property type="entry name" value="TRNA (CYTOSINE(38)-C(5))-METHYLTRANSFERASE"/>
    <property type="match status" value="1"/>
</dbReference>
<proteinExistence type="inferred from homology"/>
<reference evidence="9 10" key="1">
    <citation type="submission" date="2019-08" db="EMBL/GenBank/DDBJ databases">
        <authorList>
            <person name="Alioto T."/>
            <person name="Alioto T."/>
            <person name="Gomez Garrido J."/>
        </authorList>
    </citation>
    <scope>NUCLEOTIDE SEQUENCE [LARGE SCALE GENOMIC DNA]</scope>
</reference>
<dbReference type="GO" id="GO:0032259">
    <property type="term" value="P:methylation"/>
    <property type="evidence" value="ECO:0007669"/>
    <property type="project" value="UniProtKB-KW"/>
</dbReference>
<dbReference type="NCBIfam" id="TIGR00675">
    <property type="entry name" value="dcm"/>
    <property type="match status" value="1"/>
</dbReference>
<accession>A0A5E4NHM9</accession>
<dbReference type="InterPro" id="IPR050750">
    <property type="entry name" value="C5-MTase"/>
</dbReference>
<evidence type="ECO:0000313" key="9">
    <source>
        <dbReference type="EMBL" id="VVC42093.1"/>
    </source>
</evidence>
<dbReference type="PRINTS" id="PR00105">
    <property type="entry name" value="C5METTRFRASE"/>
</dbReference>
<keyword evidence="2 7" id="KW-0808">Transferase</keyword>
<comment type="similarity">
    <text evidence="7 8">Belongs to the class I-like SAM-binding methyltransferase superfamily. C5-methyltransferase family.</text>
</comment>
<evidence type="ECO:0000256" key="1">
    <source>
        <dbReference type="ARBA" id="ARBA00022603"/>
    </source>
</evidence>
<dbReference type="AlphaFoldDB" id="A0A5E4NHM9"/>
<dbReference type="Gene3D" id="3.90.120.10">
    <property type="entry name" value="DNA Methylase, subunit A, domain 2"/>
    <property type="match status" value="1"/>
</dbReference>
<evidence type="ECO:0000256" key="5">
    <source>
        <dbReference type="ARBA" id="ARBA00039681"/>
    </source>
</evidence>
<evidence type="ECO:0000256" key="4">
    <source>
        <dbReference type="ARBA" id="ARBA00039081"/>
    </source>
</evidence>
<dbReference type="EMBL" id="CABPRJ010001936">
    <property type="protein sequence ID" value="VVC42093.1"/>
    <property type="molecule type" value="Genomic_DNA"/>
</dbReference>
<protein>
    <recommendedName>
        <fullName evidence="5">tRNA (cytosine(38)-C(5))-methyltransferase</fullName>
        <ecNumber evidence="4">2.1.1.204</ecNumber>
    </recommendedName>
    <alternativeName>
        <fullName evidence="6">DNA (cytosine-5)-methyltransferase-like protein 2</fullName>
    </alternativeName>
</protein>
<keyword evidence="3 7" id="KW-0949">S-adenosyl-L-methionine</keyword>
<gene>
    <name evidence="9" type="ORF">CINCED_3A018723</name>
</gene>
<dbReference type="Gene3D" id="3.40.50.150">
    <property type="entry name" value="Vaccinia Virus protein VP39"/>
    <property type="match status" value="1"/>
</dbReference>
<dbReference type="PROSITE" id="PS51679">
    <property type="entry name" value="SAM_MT_C5"/>
    <property type="match status" value="1"/>
</dbReference>
<dbReference type="InterPro" id="IPR031303">
    <property type="entry name" value="C5_meth_CS"/>
</dbReference>
<sequence length="329" mass="37598">MRVIEFFSGIGGMHFALKECDLNNFEVVLAADVNTVANTVYRHFFPTTNLKDLNILSLTTEQFDAYCPDVLLMSPPCQPFTRNGLVKDIDDERTKPLLHIIENIIPKSQSLKYILVENVKGFECSLAREKLISALNQSNFTYREFLLSPIHFGICNSRLRYYLLAKKKPLDFIIPLTNNIITENHWDDKLCDRVTQVSDVLCNPDTDLKEYLLSDKQLLKGCKAVDIVTKSSKRSCCFTRSYSSYLCGTGSVYSNLCDEENIKQIINENDDNLEVLKSLKLRFFTPTEISKFMCIPISDFPVSNKKAYQLLGNSLNVYVVSRLLCLLFN</sequence>
<evidence type="ECO:0000313" key="10">
    <source>
        <dbReference type="Proteomes" id="UP000325440"/>
    </source>
</evidence>
<organism evidence="9 10">
    <name type="scientific">Cinara cedri</name>
    <dbReference type="NCBI Taxonomy" id="506608"/>
    <lineage>
        <taxon>Eukaryota</taxon>
        <taxon>Metazoa</taxon>
        <taxon>Ecdysozoa</taxon>
        <taxon>Arthropoda</taxon>
        <taxon>Hexapoda</taxon>
        <taxon>Insecta</taxon>
        <taxon>Pterygota</taxon>
        <taxon>Neoptera</taxon>
        <taxon>Paraneoptera</taxon>
        <taxon>Hemiptera</taxon>
        <taxon>Sternorrhyncha</taxon>
        <taxon>Aphidomorpha</taxon>
        <taxon>Aphidoidea</taxon>
        <taxon>Aphididae</taxon>
        <taxon>Lachninae</taxon>
        <taxon>Cinara</taxon>
    </lineage>
</organism>
<dbReference type="GO" id="GO:0008168">
    <property type="term" value="F:methyltransferase activity"/>
    <property type="evidence" value="ECO:0007669"/>
    <property type="project" value="UniProtKB-KW"/>
</dbReference>
<keyword evidence="10" id="KW-1185">Reference proteome</keyword>
<dbReference type="Proteomes" id="UP000325440">
    <property type="component" value="Unassembled WGS sequence"/>
</dbReference>
<dbReference type="SUPFAM" id="SSF53335">
    <property type="entry name" value="S-adenosyl-L-methionine-dependent methyltransferases"/>
    <property type="match status" value="1"/>
</dbReference>
<dbReference type="PANTHER" id="PTHR46098">
    <property type="entry name" value="TRNA (CYTOSINE(38)-C(5))-METHYLTRANSFERASE"/>
    <property type="match status" value="1"/>
</dbReference>
<dbReference type="Pfam" id="PF00145">
    <property type="entry name" value="DNA_methylase"/>
    <property type="match status" value="1"/>
</dbReference>